<dbReference type="PANTHER" id="PTHR37422:SF13">
    <property type="entry name" value="LIPOPOLYSACCHARIDE BIOSYNTHESIS PROTEIN PA4999-RELATED"/>
    <property type="match status" value="1"/>
</dbReference>
<feature type="transmembrane region" description="Helical" evidence="5">
    <location>
        <begin position="46"/>
        <end position="68"/>
    </location>
</feature>
<comment type="subcellular location">
    <subcellularLocation>
        <location evidence="1">Membrane</location>
        <topology evidence="1">Multi-pass membrane protein</topology>
    </subcellularLocation>
</comment>
<evidence type="ECO:0000259" key="6">
    <source>
        <dbReference type="Pfam" id="PF04932"/>
    </source>
</evidence>
<keyword evidence="4 5" id="KW-0472">Membrane</keyword>
<feature type="domain" description="O-antigen ligase-related" evidence="6">
    <location>
        <begin position="190"/>
        <end position="315"/>
    </location>
</feature>
<feature type="transmembrane region" description="Helical" evidence="5">
    <location>
        <begin position="298"/>
        <end position="325"/>
    </location>
</feature>
<dbReference type="InterPro" id="IPR051533">
    <property type="entry name" value="WaaL-like"/>
</dbReference>
<accession>A0ABU6N4C5</accession>
<protein>
    <submittedName>
        <fullName evidence="7">O-antigen ligase family protein</fullName>
    </submittedName>
</protein>
<dbReference type="Proteomes" id="UP001330749">
    <property type="component" value="Unassembled WGS sequence"/>
</dbReference>
<evidence type="ECO:0000313" key="8">
    <source>
        <dbReference type="Proteomes" id="UP001330749"/>
    </source>
</evidence>
<evidence type="ECO:0000256" key="1">
    <source>
        <dbReference type="ARBA" id="ARBA00004141"/>
    </source>
</evidence>
<evidence type="ECO:0000256" key="5">
    <source>
        <dbReference type="SAM" id="Phobius"/>
    </source>
</evidence>
<evidence type="ECO:0000256" key="2">
    <source>
        <dbReference type="ARBA" id="ARBA00022692"/>
    </source>
</evidence>
<dbReference type="RefSeq" id="WP_327965915.1">
    <property type="nucleotide sequence ID" value="NZ_JARMQG010000004.1"/>
</dbReference>
<organism evidence="7 8">
    <name type="scientific">Bacillus xiapuensis</name>
    <dbReference type="NCBI Taxonomy" id="2014075"/>
    <lineage>
        <taxon>Bacteria</taxon>
        <taxon>Bacillati</taxon>
        <taxon>Bacillota</taxon>
        <taxon>Bacilli</taxon>
        <taxon>Bacillales</taxon>
        <taxon>Bacillaceae</taxon>
        <taxon>Bacillus</taxon>
    </lineage>
</organism>
<sequence length="410" mass="46708">RLLFIKDRPLEIGVLLLFILPPIGMLWLLIIGWHHIQRMMKSSSKFPFNVTVFFFICLMVSTIGAAITAEKLEYGLVFALLLGYLGLYLRAKESIRISMFKRYQWIVIAGGCYSVLTGFLPESLRAHPIWGLLLGTKWIGGNMNDPRLVGSEYNPNFACLLLLISFSLVLSKLLRKKEIFNSLKSLDWFLVLFLGYGIVATQSRAGVITMIIIFLLFLFRYRRKIGFWVSGAVVFLLPLLLHILPRSNLIGKSTLVRGQIWENSIRIWEQHFFFGTTPMGFQAAYSAFGAPVPHAHNILLAFFAEFGTLGGLGFVVLLLWTAVKYLSLVKCSSDQKIMLETLILSLPILLFTGILDHPLSSPQTALALIPLLSFWDRYTEHLAILDYEIRMGSIYRFFPAKIFKFIHKEE</sequence>
<keyword evidence="2 5" id="KW-0812">Transmembrane</keyword>
<name>A0ABU6N4C5_9BACI</name>
<feature type="transmembrane region" description="Helical" evidence="5">
    <location>
        <begin position="12"/>
        <end position="34"/>
    </location>
</feature>
<evidence type="ECO:0000313" key="7">
    <source>
        <dbReference type="EMBL" id="MED3561090.1"/>
    </source>
</evidence>
<feature type="non-terminal residue" evidence="7">
    <location>
        <position position="1"/>
    </location>
</feature>
<dbReference type="InterPro" id="IPR007016">
    <property type="entry name" value="O-antigen_ligase-rel_domated"/>
</dbReference>
<feature type="transmembrane region" description="Helical" evidence="5">
    <location>
        <begin position="74"/>
        <end position="91"/>
    </location>
</feature>
<evidence type="ECO:0000256" key="4">
    <source>
        <dbReference type="ARBA" id="ARBA00023136"/>
    </source>
</evidence>
<feature type="transmembrane region" description="Helical" evidence="5">
    <location>
        <begin position="186"/>
        <end position="219"/>
    </location>
</feature>
<keyword evidence="3 5" id="KW-1133">Transmembrane helix</keyword>
<dbReference type="PANTHER" id="PTHR37422">
    <property type="entry name" value="TEICHURONIC ACID BIOSYNTHESIS PROTEIN TUAE"/>
    <property type="match status" value="1"/>
</dbReference>
<feature type="transmembrane region" description="Helical" evidence="5">
    <location>
        <begin position="225"/>
        <end position="244"/>
    </location>
</feature>
<keyword evidence="8" id="KW-1185">Reference proteome</keyword>
<reference evidence="7 8" key="1">
    <citation type="submission" date="2023-03" db="EMBL/GenBank/DDBJ databases">
        <title>Bacillus Genome Sequencing.</title>
        <authorList>
            <person name="Dunlap C."/>
        </authorList>
    </citation>
    <scope>NUCLEOTIDE SEQUENCE [LARGE SCALE GENOMIC DNA]</scope>
    <source>
        <strain evidence="7 8">B-14544</strain>
    </source>
</reference>
<evidence type="ECO:0000256" key="3">
    <source>
        <dbReference type="ARBA" id="ARBA00022989"/>
    </source>
</evidence>
<dbReference type="GO" id="GO:0016874">
    <property type="term" value="F:ligase activity"/>
    <property type="evidence" value="ECO:0007669"/>
    <property type="project" value="UniProtKB-KW"/>
</dbReference>
<feature type="transmembrane region" description="Helical" evidence="5">
    <location>
        <begin position="103"/>
        <end position="120"/>
    </location>
</feature>
<dbReference type="Pfam" id="PF04932">
    <property type="entry name" value="Wzy_C"/>
    <property type="match status" value="1"/>
</dbReference>
<keyword evidence="7" id="KW-0436">Ligase</keyword>
<proteinExistence type="predicted"/>
<gene>
    <name evidence="7" type="ORF">P4447_00765</name>
</gene>
<dbReference type="EMBL" id="JARMQG010000004">
    <property type="protein sequence ID" value="MED3561090.1"/>
    <property type="molecule type" value="Genomic_DNA"/>
</dbReference>
<comment type="caution">
    <text evidence="7">The sequence shown here is derived from an EMBL/GenBank/DDBJ whole genome shotgun (WGS) entry which is preliminary data.</text>
</comment>